<comment type="caution">
    <text evidence="4">The sequence shown here is derived from an EMBL/GenBank/DDBJ whole genome shotgun (WGS) entry which is preliminary data.</text>
</comment>
<dbReference type="Pfam" id="PF01370">
    <property type="entry name" value="Epimerase"/>
    <property type="match status" value="1"/>
</dbReference>
<reference evidence="4 5" key="1">
    <citation type="submission" date="2024-03" db="EMBL/GenBank/DDBJ databases">
        <title>Novel species of the genus Variovorax.</title>
        <authorList>
            <person name="Liu Q."/>
            <person name="Xin Y.-H."/>
        </authorList>
    </citation>
    <scope>NUCLEOTIDE SEQUENCE [LARGE SCALE GENOMIC DNA]</scope>
    <source>
        <strain evidence="4 5">KACC 18501</strain>
    </source>
</reference>
<evidence type="ECO:0000259" key="3">
    <source>
        <dbReference type="Pfam" id="PF01370"/>
    </source>
</evidence>
<sequence length="316" mass="33572">MTGATGFVGASVVNRLRADSETNRVSVAIRNDGERLPAGVVKHFVGEQDAATDWSEALRGVSAVVHCAARVHVMKDGAADPLEEFRTVNCYGTLSLARQAAAAGVRRLVYVSSIGVNGAETVEGPYSAADAPAPHSPYAVSKLDAELGLGVITKTTDLEVVIVRPPLVYGPCAPGNFRSLVRLLLRGVPLPLGAVRNRRSYVALDNLADFLITCVKHPAAANQTFLVSDGEDLSTTDLLRRMAKALGKSPHLIPVPPVFLALGARLVGRPEIAQRLCGSLQVDISKSRELLNWSPPISVDEGLKRAAKGYLREATV</sequence>
<comment type="similarity">
    <text evidence="2">Belongs to the NAD(P)-dependent epimerase/dehydratase family.</text>
</comment>
<dbReference type="Gene3D" id="3.40.50.720">
    <property type="entry name" value="NAD(P)-binding Rossmann-like Domain"/>
    <property type="match status" value="1"/>
</dbReference>
<evidence type="ECO:0000256" key="1">
    <source>
        <dbReference type="ARBA" id="ARBA00005125"/>
    </source>
</evidence>
<protein>
    <submittedName>
        <fullName evidence="4">SDR family oxidoreductase</fullName>
    </submittedName>
</protein>
<organism evidence="4 5">
    <name type="scientific">Variovorax humicola</name>
    <dbReference type="NCBI Taxonomy" id="1769758"/>
    <lineage>
        <taxon>Bacteria</taxon>
        <taxon>Pseudomonadati</taxon>
        <taxon>Pseudomonadota</taxon>
        <taxon>Betaproteobacteria</taxon>
        <taxon>Burkholderiales</taxon>
        <taxon>Comamonadaceae</taxon>
        <taxon>Variovorax</taxon>
    </lineage>
</organism>
<dbReference type="Proteomes" id="UP001363010">
    <property type="component" value="Unassembled WGS sequence"/>
</dbReference>
<dbReference type="InterPro" id="IPR036291">
    <property type="entry name" value="NAD(P)-bd_dom_sf"/>
</dbReference>
<dbReference type="CDD" id="cd05232">
    <property type="entry name" value="UDP_G4E_4_SDR_e"/>
    <property type="match status" value="1"/>
</dbReference>
<keyword evidence="5" id="KW-1185">Reference proteome</keyword>
<dbReference type="RefSeq" id="WP_340366665.1">
    <property type="nucleotide sequence ID" value="NZ_JBBKZV010000024.1"/>
</dbReference>
<dbReference type="EMBL" id="JBBKZV010000024">
    <property type="protein sequence ID" value="MEJ8825637.1"/>
    <property type="molecule type" value="Genomic_DNA"/>
</dbReference>
<evidence type="ECO:0000256" key="2">
    <source>
        <dbReference type="ARBA" id="ARBA00007637"/>
    </source>
</evidence>
<accession>A0ABU8W8D7</accession>
<feature type="domain" description="NAD-dependent epimerase/dehydratase" evidence="3">
    <location>
        <begin position="1"/>
        <end position="222"/>
    </location>
</feature>
<comment type="pathway">
    <text evidence="1">Bacterial outer membrane biogenesis; LPS O-antigen biosynthesis.</text>
</comment>
<proteinExistence type="inferred from homology"/>
<dbReference type="PANTHER" id="PTHR43000">
    <property type="entry name" value="DTDP-D-GLUCOSE 4,6-DEHYDRATASE-RELATED"/>
    <property type="match status" value="1"/>
</dbReference>
<dbReference type="InterPro" id="IPR001509">
    <property type="entry name" value="Epimerase_deHydtase"/>
</dbReference>
<evidence type="ECO:0000313" key="4">
    <source>
        <dbReference type="EMBL" id="MEJ8825637.1"/>
    </source>
</evidence>
<gene>
    <name evidence="4" type="ORF">WKW80_27025</name>
</gene>
<dbReference type="SUPFAM" id="SSF51735">
    <property type="entry name" value="NAD(P)-binding Rossmann-fold domains"/>
    <property type="match status" value="1"/>
</dbReference>
<name>A0ABU8W8D7_9BURK</name>
<evidence type="ECO:0000313" key="5">
    <source>
        <dbReference type="Proteomes" id="UP001363010"/>
    </source>
</evidence>